<evidence type="ECO:0000313" key="15">
    <source>
        <dbReference type="EMBL" id="QNP38715.1"/>
    </source>
</evidence>
<comment type="cofactor">
    <cofactor evidence="1">
        <name>Mg(2+)</name>
        <dbReference type="ChEBI" id="CHEBI:18420"/>
    </cofactor>
</comment>
<proteinExistence type="inferred from homology"/>
<feature type="active site" description="Pros-phosphohistidine intermediate" evidence="12">
    <location>
        <position position="120"/>
    </location>
</feature>
<dbReference type="GO" id="GO:0006241">
    <property type="term" value="P:CTP biosynthetic process"/>
    <property type="evidence" value="ECO:0007669"/>
    <property type="project" value="InterPro"/>
</dbReference>
<dbReference type="GO" id="GO:0006228">
    <property type="term" value="P:UTP biosynthetic process"/>
    <property type="evidence" value="ECO:0007669"/>
    <property type="project" value="InterPro"/>
</dbReference>
<keyword evidence="9 14" id="KW-0067">ATP-binding</keyword>
<evidence type="ECO:0000256" key="9">
    <source>
        <dbReference type="ARBA" id="ARBA00022840"/>
    </source>
</evidence>
<dbReference type="FunFam" id="3.30.70.141:FF:000003">
    <property type="entry name" value="Nucleoside diphosphate kinase"/>
    <property type="match status" value="1"/>
</dbReference>
<name>A0A7H0FRP9_ENTFL</name>
<keyword evidence="6" id="KW-0479">Metal-binding</keyword>
<dbReference type="SUPFAM" id="SSF54919">
    <property type="entry name" value="Nucleoside diphosphate kinase, NDK"/>
    <property type="match status" value="1"/>
</dbReference>
<gene>
    <name evidence="15" type="primary">ndk</name>
    <name evidence="15" type="ORF">H9Q64_05405</name>
</gene>
<keyword evidence="10" id="KW-0460">Magnesium</keyword>
<comment type="similarity">
    <text evidence="2 12 13">Belongs to the NDK family.</text>
</comment>
<evidence type="ECO:0000256" key="14">
    <source>
        <dbReference type="RuleBase" id="RU004013"/>
    </source>
</evidence>
<evidence type="ECO:0000256" key="4">
    <source>
        <dbReference type="ARBA" id="ARBA00017632"/>
    </source>
</evidence>
<sequence>MEEKMKETSLVIIKPDGVERKLVGKIIQRFEDKGIDLLHLKFERLTVETVKEHYEHLKDELFFPELLAYMTSGPVVVMVVVGDNVVKKVRKLVGATNPLDAESGTLRADYGLSVTKNLIHASDSVQSAKIEMQRFFG</sequence>
<dbReference type="Proteomes" id="UP000516122">
    <property type="component" value="Chromosome"/>
</dbReference>
<feature type="binding site" evidence="12">
    <location>
        <position position="107"/>
    </location>
    <ligand>
        <name>ATP</name>
        <dbReference type="ChEBI" id="CHEBI:30616"/>
    </ligand>
</feature>
<accession>A0A7H0FRP9</accession>
<dbReference type="Pfam" id="PF00334">
    <property type="entry name" value="NDK"/>
    <property type="match status" value="1"/>
</dbReference>
<evidence type="ECO:0000256" key="10">
    <source>
        <dbReference type="ARBA" id="ARBA00022842"/>
    </source>
</evidence>
<dbReference type="PROSITE" id="PS00469">
    <property type="entry name" value="NDPK"/>
    <property type="match status" value="1"/>
</dbReference>
<evidence type="ECO:0000256" key="7">
    <source>
        <dbReference type="ARBA" id="ARBA00022741"/>
    </source>
</evidence>
<evidence type="ECO:0000256" key="3">
    <source>
        <dbReference type="ARBA" id="ARBA00012966"/>
    </source>
</evidence>
<dbReference type="PANTHER" id="PTHR11349">
    <property type="entry name" value="NUCLEOSIDE DIPHOSPHATE KINASE"/>
    <property type="match status" value="1"/>
</dbReference>
<feature type="binding site" evidence="12">
    <location>
        <position position="14"/>
    </location>
    <ligand>
        <name>ATP</name>
        <dbReference type="ChEBI" id="CHEBI:30616"/>
    </ligand>
</feature>
<keyword evidence="11" id="KW-0546">Nucleotide metabolism</keyword>
<dbReference type="CDD" id="cd04413">
    <property type="entry name" value="NDPk_I"/>
    <property type="match status" value="1"/>
</dbReference>
<evidence type="ECO:0000256" key="5">
    <source>
        <dbReference type="ARBA" id="ARBA00022679"/>
    </source>
</evidence>
<dbReference type="InterPro" id="IPR023005">
    <property type="entry name" value="Nucleoside_diP_kinase_AS"/>
</dbReference>
<dbReference type="SMART" id="SM00562">
    <property type="entry name" value="NDK"/>
    <property type="match status" value="1"/>
</dbReference>
<dbReference type="EC" id="2.7.4.6" evidence="3 14"/>
<dbReference type="RefSeq" id="WP_002383435.1">
    <property type="nucleotide sequence ID" value="NZ_CABGRP010000009.1"/>
</dbReference>
<evidence type="ECO:0000256" key="8">
    <source>
        <dbReference type="ARBA" id="ARBA00022777"/>
    </source>
</evidence>
<dbReference type="PROSITE" id="PS51374">
    <property type="entry name" value="NDPK_LIKE"/>
    <property type="match status" value="1"/>
</dbReference>
<dbReference type="InterPro" id="IPR034907">
    <property type="entry name" value="NDK-like_dom"/>
</dbReference>
<evidence type="ECO:0000256" key="11">
    <source>
        <dbReference type="ARBA" id="ARBA00023080"/>
    </source>
</evidence>
<keyword evidence="7 14" id="KW-0547">Nucleotide-binding</keyword>
<feature type="binding site" evidence="12">
    <location>
        <position position="90"/>
    </location>
    <ligand>
        <name>ATP</name>
        <dbReference type="ChEBI" id="CHEBI:30616"/>
    </ligand>
</feature>
<dbReference type="NCBIfam" id="NF001908">
    <property type="entry name" value="PRK00668.1"/>
    <property type="match status" value="1"/>
</dbReference>
<evidence type="ECO:0000256" key="2">
    <source>
        <dbReference type="ARBA" id="ARBA00008142"/>
    </source>
</evidence>
<dbReference type="GO" id="GO:0005524">
    <property type="term" value="F:ATP binding"/>
    <property type="evidence" value="ECO:0007669"/>
    <property type="project" value="UniProtKB-KW"/>
</dbReference>
<reference evidence="15 16" key="1">
    <citation type="submission" date="2020-08" db="EMBL/GenBank/DDBJ databases">
        <title>Enterococcus faecalis SF28073 genome assembly.</title>
        <authorList>
            <person name="Duerkop B.A."/>
            <person name="Johnson C.N."/>
        </authorList>
    </citation>
    <scope>NUCLEOTIDE SEQUENCE [LARGE SCALE GENOMIC DNA]</scope>
    <source>
        <strain evidence="15 16">SF28073</strain>
    </source>
</reference>
<evidence type="ECO:0000256" key="12">
    <source>
        <dbReference type="PROSITE-ProRule" id="PRU00706"/>
    </source>
</evidence>
<dbReference type="Gene3D" id="3.30.70.141">
    <property type="entry name" value="Nucleoside diphosphate kinase-like domain"/>
    <property type="match status" value="1"/>
</dbReference>
<dbReference type="InterPro" id="IPR036850">
    <property type="entry name" value="NDK-like_dom_sf"/>
</dbReference>
<comment type="catalytic activity">
    <reaction evidence="14">
        <text>a 2'-deoxyribonucleoside 5'-diphosphate + ATP = a 2'-deoxyribonucleoside 5'-triphosphate + ADP</text>
        <dbReference type="Rhea" id="RHEA:44640"/>
        <dbReference type="ChEBI" id="CHEBI:30616"/>
        <dbReference type="ChEBI" id="CHEBI:61560"/>
        <dbReference type="ChEBI" id="CHEBI:73316"/>
        <dbReference type="ChEBI" id="CHEBI:456216"/>
        <dbReference type="EC" id="2.7.4.6"/>
    </reaction>
</comment>
<organism evidence="15 16">
    <name type="scientific">Enterococcus faecalis</name>
    <name type="common">Streptococcus faecalis</name>
    <dbReference type="NCBI Taxonomy" id="1351"/>
    <lineage>
        <taxon>Bacteria</taxon>
        <taxon>Bacillati</taxon>
        <taxon>Bacillota</taxon>
        <taxon>Bacilli</taxon>
        <taxon>Lactobacillales</taxon>
        <taxon>Enterococcaceae</taxon>
        <taxon>Enterococcus</taxon>
    </lineage>
</organism>
<keyword evidence="5 14" id="KW-0808">Transferase</keyword>
<evidence type="ECO:0000256" key="13">
    <source>
        <dbReference type="RuleBase" id="RU004011"/>
    </source>
</evidence>
<feature type="binding site" evidence="12">
    <location>
        <position position="62"/>
    </location>
    <ligand>
        <name>ATP</name>
        <dbReference type="ChEBI" id="CHEBI:30616"/>
    </ligand>
</feature>
<feature type="binding site" evidence="12">
    <location>
        <position position="117"/>
    </location>
    <ligand>
        <name>ATP</name>
        <dbReference type="ChEBI" id="CHEBI:30616"/>
    </ligand>
</feature>
<protein>
    <recommendedName>
        <fullName evidence="4 14">Nucleoside diphosphate kinase</fullName>
        <ecNumber evidence="3 14">2.7.4.6</ecNumber>
    </recommendedName>
</protein>
<dbReference type="GO" id="GO:0004550">
    <property type="term" value="F:nucleoside diphosphate kinase activity"/>
    <property type="evidence" value="ECO:0007669"/>
    <property type="project" value="UniProtKB-EC"/>
</dbReference>
<dbReference type="EMBL" id="CP060804">
    <property type="protein sequence ID" value="QNP38715.1"/>
    <property type="molecule type" value="Genomic_DNA"/>
</dbReference>
<dbReference type="GO" id="GO:0046872">
    <property type="term" value="F:metal ion binding"/>
    <property type="evidence" value="ECO:0007669"/>
    <property type="project" value="UniProtKB-KW"/>
</dbReference>
<evidence type="ECO:0000256" key="6">
    <source>
        <dbReference type="ARBA" id="ARBA00022723"/>
    </source>
</evidence>
<keyword evidence="8 14" id="KW-0418">Kinase</keyword>
<feature type="binding site" evidence="12">
    <location>
        <position position="96"/>
    </location>
    <ligand>
        <name>ATP</name>
        <dbReference type="ChEBI" id="CHEBI:30616"/>
    </ligand>
</feature>
<dbReference type="InterPro" id="IPR001564">
    <property type="entry name" value="Nucleoside_diP_kinase"/>
</dbReference>
<dbReference type="PRINTS" id="PR01243">
    <property type="entry name" value="NUCDPKINASE"/>
</dbReference>
<evidence type="ECO:0000313" key="16">
    <source>
        <dbReference type="Proteomes" id="UP000516122"/>
    </source>
</evidence>
<dbReference type="AlphaFoldDB" id="A0A7H0FRP9"/>
<dbReference type="GO" id="GO:0006183">
    <property type="term" value="P:GTP biosynthetic process"/>
    <property type="evidence" value="ECO:0007669"/>
    <property type="project" value="InterPro"/>
</dbReference>
<evidence type="ECO:0000256" key="1">
    <source>
        <dbReference type="ARBA" id="ARBA00001946"/>
    </source>
</evidence>